<evidence type="ECO:0000313" key="2">
    <source>
        <dbReference type="EMBL" id="EJK55332.1"/>
    </source>
</evidence>
<proteinExistence type="predicted"/>
<evidence type="ECO:0000313" key="3">
    <source>
        <dbReference type="Proteomes" id="UP000266841"/>
    </source>
</evidence>
<feature type="compositionally biased region" description="Basic residues" evidence="1">
    <location>
        <begin position="230"/>
        <end position="242"/>
    </location>
</feature>
<dbReference type="AlphaFoldDB" id="K0S9A2"/>
<reference evidence="2 3" key="1">
    <citation type="journal article" date="2012" name="Genome Biol.">
        <title>Genome and low-iron response of an oceanic diatom adapted to chronic iron limitation.</title>
        <authorList>
            <person name="Lommer M."/>
            <person name="Specht M."/>
            <person name="Roy A.S."/>
            <person name="Kraemer L."/>
            <person name="Andreson R."/>
            <person name="Gutowska M.A."/>
            <person name="Wolf J."/>
            <person name="Bergner S.V."/>
            <person name="Schilhabel M.B."/>
            <person name="Klostermeier U.C."/>
            <person name="Beiko R.G."/>
            <person name="Rosenstiel P."/>
            <person name="Hippler M."/>
            <person name="Laroche J."/>
        </authorList>
    </citation>
    <scope>NUCLEOTIDE SEQUENCE [LARGE SCALE GENOMIC DNA]</scope>
    <source>
        <strain evidence="2 3">CCMP1005</strain>
    </source>
</reference>
<organism evidence="2 3">
    <name type="scientific">Thalassiosira oceanica</name>
    <name type="common">Marine diatom</name>
    <dbReference type="NCBI Taxonomy" id="159749"/>
    <lineage>
        <taxon>Eukaryota</taxon>
        <taxon>Sar</taxon>
        <taxon>Stramenopiles</taxon>
        <taxon>Ochrophyta</taxon>
        <taxon>Bacillariophyta</taxon>
        <taxon>Coscinodiscophyceae</taxon>
        <taxon>Thalassiosirophycidae</taxon>
        <taxon>Thalassiosirales</taxon>
        <taxon>Thalassiosiraceae</taxon>
        <taxon>Thalassiosira</taxon>
    </lineage>
</organism>
<keyword evidence="3" id="KW-1185">Reference proteome</keyword>
<feature type="compositionally biased region" description="Basic and acidic residues" evidence="1">
    <location>
        <begin position="1"/>
        <end position="13"/>
    </location>
</feature>
<feature type="compositionally biased region" description="Low complexity" evidence="1">
    <location>
        <begin position="94"/>
        <end position="103"/>
    </location>
</feature>
<name>K0S9A2_THAOC</name>
<feature type="region of interest" description="Disordered" evidence="1">
    <location>
        <begin position="1"/>
        <end position="124"/>
    </location>
</feature>
<accession>K0S9A2</accession>
<feature type="compositionally biased region" description="Polar residues" evidence="1">
    <location>
        <begin position="243"/>
        <end position="254"/>
    </location>
</feature>
<feature type="region of interest" description="Disordered" evidence="1">
    <location>
        <begin position="213"/>
        <end position="254"/>
    </location>
</feature>
<dbReference type="Proteomes" id="UP000266841">
    <property type="component" value="Unassembled WGS sequence"/>
</dbReference>
<feature type="compositionally biased region" description="Basic and acidic residues" evidence="1">
    <location>
        <begin position="175"/>
        <end position="187"/>
    </location>
</feature>
<sequence length="284" mass="31940">MGARANRDLRPVFRTDPVLASTNSPDFVNYDLAADAVNPYPRRRPRRVTLPESSRRPATPGRRGTPLPEPEIVRDALPPFPAGGGSTRDPPAPSAVRRPVVLRLAKEHSEPRSRRPPCSFSLDEKAERPPCVSIQVDVFGLSAFQRRFKSLYVRPFFSCEGKVWALDDQDRSQVPDRLGKWPYREPSARGSRNGPSNCLGRSAKRAFIENLTAASVREGPSSAKRDPRRTPRSCRAARRTGRGRQNQTKSSFLESSRRALQVALDRRIQIDGARVVRAREERRQ</sequence>
<feature type="compositionally biased region" description="Basic and acidic residues" evidence="1">
    <location>
        <begin position="104"/>
        <end position="113"/>
    </location>
</feature>
<dbReference type="EMBL" id="AGNL01034269">
    <property type="protein sequence ID" value="EJK55332.1"/>
    <property type="molecule type" value="Genomic_DNA"/>
</dbReference>
<feature type="compositionally biased region" description="Low complexity" evidence="1">
    <location>
        <begin position="56"/>
        <end position="66"/>
    </location>
</feature>
<feature type="region of interest" description="Disordered" evidence="1">
    <location>
        <begin position="175"/>
        <end position="199"/>
    </location>
</feature>
<comment type="caution">
    <text evidence="2">The sequence shown here is derived from an EMBL/GenBank/DDBJ whole genome shotgun (WGS) entry which is preliminary data.</text>
</comment>
<gene>
    <name evidence="2" type="ORF">THAOC_24944</name>
</gene>
<protein>
    <submittedName>
        <fullName evidence="2">Uncharacterized protein</fullName>
    </submittedName>
</protein>
<evidence type="ECO:0000256" key="1">
    <source>
        <dbReference type="SAM" id="MobiDB-lite"/>
    </source>
</evidence>